<dbReference type="AlphaFoldDB" id="A0A5B8VG69"/>
<accession>A0A5B8VG69</accession>
<evidence type="ECO:0000313" key="2">
    <source>
        <dbReference type="EMBL" id="QEC69298.1"/>
    </source>
</evidence>
<reference evidence="2 3" key="1">
    <citation type="journal article" date="2016" name="Int. J. Syst. Evol. Microbiol.">
        <title>Panacibacter ginsenosidivorans gen. nov., sp. nov., with ginsenoside converting activity isolated from soil of a ginseng field.</title>
        <authorList>
            <person name="Siddiqi M.Z."/>
            <person name="Muhammad Shafi S."/>
            <person name="Choi K.D."/>
            <person name="Im W.T."/>
        </authorList>
    </citation>
    <scope>NUCLEOTIDE SEQUENCE [LARGE SCALE GENOMIC DNA]</scope>
    <source>
        <strain evidence="2 3">Gsoil1550</strain>
    </source>
</reference>
<feature type="chain" id="PRO_5022725126" evidence="1">
    <location>
        <begin position="19"/>
        <end position="176"/>
    </location>
</feature>
<proteinExistence type="predicted"/>
<dbReference type="KEGG" id="pgin:FRZ67_19035"/>
<gene>
    <name evidence="2" type="ORF">FRZ67_19035</name>
</gene>
<dbReference type="OrthoDB" id="1341964at2"/>
<organism evidence="2 3">
    <name type="scientific">Panacibacter ginsenosidivorans</name>
    <dbReference type="NCBI Taxonomy" id="1813871"/>
    <lineage>
        <taxon>Bacteria</taxon>
        <taxon>Pseudomonadati</taxon>
        <taxon>Bacteroidota</taxon>
        <taxon>Chitinophagia</taxon>
        <taxon>Chitinophagales</taxon>
        <taxon>Chitinophagaceae</taxon>
        <taxon>Panacibacter</taxon>
    </lineage>
</organism>
<keyword evidence="3" id="KW-1185">Reference proteome</keyword>
<dbReference type="Proteomes" id="UP000321533">
    <property type="component" value="Chromosome"/>
</dbReference>
<name>A0A5B8VG69_9BACT</name>
<feature type="signal peptide" evidence="1">
    <location>
        <begin position="1"/>
        <end position="18"/>
    </location>
</feature>
<keyword evidence="1" id="KW-0732">Signal</keyword>
<dbReference type="RefSeq" id="WP_147192175.1">
    <property type="nucleotide sequence ID" value="NZ_CP042435.1"/>
</dbReference>
<dbReference type="EMBL" id="CP042435">
    <property type="protein sequence ID" value="QEC69298.1"/>
    <property type="molecule type" value="Genomic_DNA"/>
</dbReference>
<dbReference type="PROSITE" id="PS51257">
    <property type="entry name" value="PROKAR_LIPOPROTEIN"/>
    <property type="match status" value="1"/>
</dbReference>
<sequence>MKKTLYFFCLPLLPVLFAGCGAEQLSEPEADKMLQQKYPRVIDLPIYGGDPKSAVLLQNAGLDAEGYVITKKTKKLGDTTGWVSFTGKAAPYLLETAADDRRHNIQKIKAGEEQLEEIISVVQGDDGKTATVTYRTKSSPTPFGRLIKLDNGAVKQRTAELIRYDNAWHFREKGTP</sequence>
<evidence type="ECO:0000256" key="1">
    <source>
        <dbReference type="SAM" id="SignalP"/>
    </source>
</evidence>
<protein>
    <submittedName>
        <fullName evidence="2">Uncharacterized protein</fullName>
    </submittedName>
</protein>
<evidence type="ECO:0000313" key="3">
    <source>
        <dbReference type="Proteomes" id="UP000321533"/>
    </source>
</evidence>